<accession>A0AAV7YZG8</accession>
<dbReference type="PANTHER" id="PTHR13165:SF0">
    <property type="entry name" value="SERRATE RNA EFFECTOR MOLECULE HOMOLOG"/>
    <property type="match status" value="1"/>
</dbReference>
<evidence type="ECO:0000313" key="7">
    <source>
        <dbReference type="EMBL" id="KAJ3435241.1"/>
    </source>
</evidence>
<comment type="subcellular location">
    <subcellularLocation>
        <location evidence="1">Nucleus</location>
    </subcellularLocation>
</comment>
<dbReference type="PROSITE" id="PS00028">
    <property type="entry name" value="ZINC_FINGER_C2H2_1"/>
    <property type="match status" value="1"/>
</dbReference>
<proteinExistence type="inferred from homology"/>
<reference evidence="7" key="1">
    <citation type="submission" date="2022-08" db="EMBL/GenBank/DDBJ databases">
        <title>Novel sulphate-reducing endosymbionts in the free-living metamonad Anaeramoeba.</title>
        <authorList>
            <person name="Jerlstrom-Hultqvist J."/>
            <person name="Cepicka I."/>
            <person name="Gallot-Lavallee L."/>
            <person name="Salas-Leiva D."/>
            <person name="Curtis B.A."/>
            <person name="Zahonova K."/>
            <person name="Pipaliya S."/>
            <person name="Dacks J."/>
            <person name="Roger A.J."/>
        </authorList>
    </citation>
    <scope>NUCLEOTIDE SEQUENCE</scope>
    <source>
        <strain evidence="7">Busselton2</strain>
    </source>
</reference>
<dbReference type="InterPro" id="IPR007042">
    <property type="entry name" value="SERRATE/Ars2_C"/>
</dbReference>
<dbReference type="EMBL" id="JANTQA010000042">
    <property type="protein sequence ID" value="KAJ3435241.1"/>
    <property type="molecule type" value="Genomic_DNA"/>
</dbReference>
<evidence type="ECO:0000256" key="3">
    <source>
        <dbReference type="ARBA" id="ARBA00023242"/>
    </source>
</evidence>
<keyword evidence="4" id="KW-0863">Zinc-finger</keyword>
<feature type="region of interest" description="Disordered" evidence="5">
    <location>
        <begin position="1"/>
        <end position="21"/>
    </location>
</feature>
<evidence type="ECO:0000256" key="2">
    <source>
        <dbReference type="ARBA" id="ARBA00005407"/>
    </source>
</evidence>
<dbReference type="PANTHER" id="PTHR13165">
    <property type="entry name" value="ARSENITE-RESISTANCE PROTEIN 2"/>
    <property type="match status" value="1"/>
</dbReference>
<dbReference type="InterPro" id="IPR039727">
    <property type="entry name" value="SE/Ars2"/>
</dbReference>
<comment type="caution">
    <text evidence="7">The sequence shown here is derived from an EMBL/GenBank/DDBJ whole genome shotgun (WGS) entry which is preliminary data.</text>
</comment>
<protein>
    <submittedName>
        <fullName evidence="7">Arsenite-resistance protein</fullName>
    </submittedName>
</protein>
<dbReference type="AlphaFoldDB" id="A0AAV7YZG8"/>
<keyword evidence="4" id="KW-0479">Metal-binding</keyword>
<gene>
    <name evidence="7" type="ORF">M0812_02372</name>
</gene>
<evidence type="ECO:0000256" key="1">
    <source>
        <dbReference type="ARBA" id="ARBA00004123"/>
    </source>
</evidence>
<sequence>MKKNEEAIQEEENNQKTNLQNSEKIITLKDINPQNTNITEQQQLQQLQQLQQPGLLELLTRGGQDEFSRLIRNEKQPWQIWEEKLDQKIQKRIKAKQFFEESFTAATLIRSKTSEFYEKNTLKVNNKKYKCGKCGKFFIASKFVEKHLNIKHKIDINLIKKESLQEQFFLNYINDESKLTFKDTDNATRSRSKNRNNSYNRASFNNNNSNRNWRKPQLPFDYNRSRNTNIN</sequence>
<dbReference type="Proteomes" id="UP001146793">
    <property type="component" value="Unassembled WGS sequence"/>
</dbReference>
<dbReference type="Pfam" id="PF04959">
    <property type="entry name" value="ARS2"/>
    <property type="match status" value="1"/>
</dbReference>
<dbReference type="GO" id="GO:0008270">
    <property type="term" value="F:zinc ion binding"/>
    <property type="evidence" value="ECO:0007669"/>
    <property type="project" value="UniProtKB-KW"/>
</dbReference>
<feature type="compositionally biased region" description="Low complexity" evidence="5">
    <location>
        <begin position="195"/>
        <end position="211"/>
    </location>
</feature>
<feature type="region of interest" description="Disordered" evidence="5">
    <location>
        <begin position="184"/>
        <end position="231"/>
    </location>
</feature>
<keyword evidence="4" id="KW-0862">Zinc</keyword>
<evidence type="ECO:0000256" key="4">
    <source>
        <dbReference type="PROSITE-ProRule" id="PRU00042"/>
    </source>
</evidence>
<dbReference type="GO" id="GO:0031053">
    <property type="term" value="P:primary miRNA processing"/>
    <property type="evidence" value="ECO:0007669"/>
    <property type="project" value="TreeGrafter"/>
</dbReference>
<name>A0AAV7YZG8_9EUKA</name>
<keyword evidence="3" id="KW-0539">Nucleus</keyword>
<evidence type="ECO:0000256" key="5">
    <source>
        <dbReference type="SAM" id="MobiDB-lite"/>
    </source>
</evidence>
<organism evidence="7 8">
    <name type="scientific">Anaeramoeba flamelloides</name>
    <dbReference type="NCBI Taxonomy" id="1746091"/>
    <lineage>
        <taxon>Eukaryota</taxon>
        <taxon>Metamonada</taxon>
        <taxon>Anaeramoebidae</taxon>
        <taxon>Anaeramoeba</taxon>
    </lineage>
</organism>
<evidence type="ECO:0000259" key="6">
    <source>
        <dbReference type="PROSITE" id="PS50157"/>
    </source>
</evidence>
<feature type="domain" description="C2H2-type" evidence="6">
    <location>
        <begin position="129"/>
        <end position="152"/>
    </location>
</feature>
<dbReference type="InterPro" id="IPR013087">
    <property type="entry name" value="Znf_C2H2_type"/>
</dbReference>
<dbReference type="PROSITE" id="PS50157">
    <property type="entry name" value="ZINC_FINGER_C2H2_2"/>
    <property type="match status" value="1"/>
</dbReference>
<evidence type="ECO:0000313" key="8">
    <source>
        <dbReference type="Proteomes" id="UP001146793"/>
    </source>
</evidence>
<dbReference type="GO" id="GO:0016604">
    <property type="term" value="C:nuclear body"/>
    <property type="evidence" value="ECO:0007669"/>
    <property type="project" value="TreeGrafter"/>
</dbReference>
<comment type="similarity">
    <text evidence="2">Belongs to the ARS2 family.</text>
</comment>